<proteinExistence type="predicted"/>
<dbReference type="RefSeq" id="WP_149072540.1">
    <property type="nucleotide sequence ID" value="NZ_VTHL01000026.1"/>
</dbReference>
<feature type="signal peptide" evidence="1">
    <location>
        <begin position="1"/>
        <end position="22"/>
    </location>
</feature>
<dbReference type="InterPro" id="IPR026444">
    <property type="entry name" value="Secre_tail"/>
</dbReference>
<dbReference type="EMBL" id="VTHL01000026">
    <property type="protein sequence ID" value="TYZ06255.1"/>
    <property type="molecule type" value="Genomic_DNA"/>
</dbReference>
<sequence length="455" mass="52053">MKHIRLLLLVAVSMLSSSLAFAQQVAQAYLLRALPASLHSTVQLPSRTPWHTRQAVQAQTTVYRPGQSVMYQWDEETKKWSDAKKTTFTYDAKARPEQIVYADSVTKELDMRQTYTYDNLGRPATLKAETWTGTAWSNASQLRYEFDAHGDLKTFFLETWVENAWKPLIGIRNTITRNAAGLPQEVVEEDLQPDGTYAKASREVYTISNNRYTEALYQDWDGSKWVNTTRERNFVWADWAKQLPTSYEEQEWKNNAWQDLARYTYTYAANGSMTETLQVRENNAWVNDTRESFLYDDLGNDVGHRMEIWQDAAWEKDTETRTVHYFGANNRILRSVEQDLDLTTNTFLNSSRTNHSSFQAFVITASRPSIRENQGTLYPNPAAEATTLVVSGLRETTPLRAELLNNIGQVVRTLALRPSQGTIRETVDLRGLPAGLYSVRLHTSEGAVVHKLAKR</sequence>
<dbReference type="AlphaFoldDB" id="A0A5D6UTI3"/>
<feature type="chain" id="PRO_5022836523" evidence="1">
    <location>
        <begin position="23"/>
        <end position="455"/>
    </location>
</feature>
<gene>
    <name evidence="3" type="ORF">FY528_18630</name>
</gene>
<keyword evidence="1" id="KW-0732">Signal</keyword>
<dbReference type="Gene3D" id="2.40.128.720">
    <property type="match status" value="2"/>
</dbReference>
<accession>A0A5D6UTI3</accession>
<keyword evidence="4" id="KW-1185">Reference proteome</keyword>
<dbReference type="Pfam" id="PF18962">
    <property type="entry name" value="Por_Secre_tail"/>
    <property type="match status" value="1"/>
</dbReference>
<protein>
    <submittedName>
        <fullName evidence="3">T9SS type A sorting domain-containing protein</fullName>
    </submittedName>
</protein>
<comment type="caution">
    <text evidence="3">The sequence shown here is derived from an EMBL/GenBank/DDBJ whole genome shotgun (WGS) entry which is preliminary data.</text>
</comment>
<feature type="domain" description="Secretion system C-terminal sorting" evidence="2">
    <location>
        <begin position="377"/>
        <end position="452"/>
    </location>
</feature>
<organism evidence="3 4">
    <name type="scientific">Hymenobacter lutimineralis</name>
    <dbReference type="NCBI Taxonomy" id="2606448"/>
    <lineage>
        <taxon>Bacteria</taxon>
        <taxon>Pseudomonadati</taxon>
        <taxon>Bacteroidota</taxon>
        <taxon>Cytophagia</taxon>
        <taxon>Cytophagales</taxon>
        <taxon>Hymenobacteraceae</taxon>
        <taxon>Hymenobacter</taxon>
    </lineage>
</organism>
<evidence type="ECO:0000259" key="2">
    <source>
        <dbReference type="Pfam" id="PF18962"/>
    </source>
</evidence>
<reference evidence="3 4" key="1">
    <citation type="submission" date="2019-08" db="EMBL/GenBank/DDBJ databases">
        <authorList>
            <person name="Seo M.-J."/>
        </authorList>
    </citation>
    <scope>NUCLEOTIDE SEQUENCE [LARGE SCALE GENOMIC DNA]</scope>
    <source>
        <strain evidence="3 4">KIGAM108</strain>
    </source>
</reference>
<evidence type="ECO:0000313" key="4">
    <source>
        <dbReference type="Proteomes" id="UP000322791"/>
    </source>
</evidence>
<name>A0A5D6UTI3_9BACT</name>
<dbReference type="Proteomes" id="UP000322791">
    <property type="component" value="Unassembled WGS sequence"/>
</dbReference>
<dbReference type="NCBIfam" id="TIGR04183">
    <property type="entry name" value="Por_Secre_tail"/>
    <property type="match status" value="1"/>
</dbReference>
<evidence type="ECO:0000313" key="3">
    <source>
        <dbReference type="EMBL" id="TYZ06255.1"/>
    </source>
</evidence>
<evidence type="ECO:0000256" key="1">
    <source>
        <dbReference type="SAM" id="SignalP"/>
    </source>
</evidence>